<sequence length="315" mass="34059">MPDGSAPPDLPPNAGDNVADFHPAIVDSIQTTVVASLAQKTHMMLYHKDEWGEPASIRLLGHIAQTLDLEILALDIPDLAWLTAGLDPIFGELTVVSYSYEPSPELMPKQEDADSEELDEEDGETDQFYNGFNTADNGTIESSIEVEADVSDAKSPTGPSYSRVRDSQRLPLPMMENPLSRETTKRLDVILDGLLASNTTATAARTDDPGVPAKPKIIVLKHVSDLLNTRIGYTLFARLVAAAERHNSGVLCRSSGDQLFQNALPSSLVQKRPVMLVGLVHPSIFNPTVPPPTIPPFDIPPSTPVAMHQSDASPE</sequence>
<proteinExistence type="predicted"/>
<evidence type="ECO:0000313" key="2">
    <source>
        <dbReference type="Proteomes" id="UP001145114"/>
    </source>
</evidence>
<evidence type="ECO:0000313" key="1">
    <source>
        <dbReference type="EMBL" id="KAJ1672676.1"/>
    </source>
</evidence>
<feature type="non-terminal residue" evidence="1">
    <location>
        <position position="315"/>
    </location>
</feature>
<gene>
    <name evidence="1" type="ORF">EV182_006717</name>
</gene>
<protein>
    <submittedName>
        <fullName evidence="1">Uncharacterized protein</fullName>
    </submittedName>
</protein>
<organism evidence="1 2">
    <name type="scientific">Spiromyces aspiralis</name>
    <dbReference type="NCBI Taxonomy" id="68401"/>
    <lineage>
        <taxon>Eukaryota</taxon>
        <taxon>Fungi</taxon>
        <taxon>Fungi incertae sedis</taxon>
        <taxon>Zoopagomycota</taxon>
        <taxon>Kickxellomycotina</taxon>
        <taxon>Kickxellomycetes</taxon>
        <taxon>Kickxellales</taxon>
        <taxon>Kickxellaceae</taxon>
        <taxon>Spiromyces</taxon>
    </lineage>
</organism>
<dbReference type="Proteomes" id="UP001145114">
    <property type="component" value="Unassembled WGS sequence"/>
</dbReference>
<accession>A0ACC1HAL5</accession>
<comment type="caution">
    <text evidence="1">The sequence shown here is derived from an EMBL/GenBank/DDBJ whole genome shotgun (WGS) entry which is preliminary data.</text>
</comment>
<keyword evidence="2" id="KW-1185">Reference proteome</keyword>
<reference evidence="1" key="1">
    <citation type="submission" date="2022-06" db="EMBL/GenBank/DDBJ databases">
        <title>Phylogenomic reconstructions and comparative analyses of Kickxellomycotina fungi.</title>
        <authorList>
            <person name="Reynolds N.K."/>
            <person name="Stajich J.E."/>
            <person name="Barry K."/>
            <person name="Grigoriev I.V."/>
            <person name="Crous P."/>
            <person name="Smith M.E."/>
        </authorList>
    </citation>
    <scope>NUCLEOTIDE SEQUENCE</scope>
    <source>
        <strain evidence="1">RSA 2271</strain>
    </source>
</reference>
<name>A0ACC1HAL5_9FUNG</name>
<dbReference type="EMBL" id="JAMZIH010008002">
    <property type="protein sequence ID" value="KAJ1672676.1"/>
    <property type="molecule type" value="Genomic_DNA"/>
</dbReference>